<dbReference type="SUPFAM" id="SSF53850">
    <property type="entry name" value="Periplasmic binding protein-like II"/>
    <property type="match status" value="1"/>
</dbReference>
<dbReference type="PANTHER" id="PTHR30429:SF1">
    <property type="entry name" value="D-METHIONINE-BINDING LIPOPROTEIN METQ-RELATED"/>
    <property type="match status" value="1"/>
</dbReference>
<feature type="lipid moiety-binding region" description="S-diacylglycerol cysteine" evidence="7">
    <location>
        <position position="21"/>
    </location>
</feature>
<keyword evidence="3" id="KW-0472">Membrane</keyword>
<evidence type="ECO:0000256" key="1">
    <source>
        <dbReference type="ARBA" id="ARBA00004635"/>
    </source>
</evidence>
<evidence type="ECO:0000256" key="6">
    <source>
        <dbReference type="PIRNR" id="PIRNR002854"/>
    </source>
</evidence>
<dbReference type="EMBL" id="CP000724">
    <property type="protein sequence ID" value="ABR49991.1"/>
    <property type="molecule type" value="Genomic_DNA"/>
</dbReference>
<comment type="similarity">
    <text evidence="6">Belongs to the nlpA lipoprotein family.</text>
</comment>
<dbReference type="HOGENOM" id="CLU_067080_0_0_9"/>
<dbReference type="Pfam" id="PF03180">
    <property type="entry name" value="Lipoprotein_9"/>
    <property type="match status" value="1"/>
</dbReference>
<sequence>MKKIILISITIVLLALIVTGCGAKTAAGNEDTLKIGVTGGPHEEIAKKVKELAEDKGLNIELVVFNEYIQPNIQLFDKELDANIFQHEPYLIKFNTDRSMDLITIAPTVNFPMGIYSDKIASPSELVEGQQVAVPNDSTNQARALILLETAGVIKLREGAGTAVTVRDIVENPKNIKIVELEAPMLIRALPDVAVAVINTNFIIEAGMNPVEDSIFIEDKNSPWVNHIVTRPELEEDVRIKKLVEIYHSSEIRQFIEESFGGAVVSAF</sequence>
<evidence type="ECO:0000256" key="7">
    <source>
        <dbReference type="PIRSR" id="PIRSR002854-1"/>
    </source>
</evidence>
<evidence type="ECO:0000256" key="5">
    <source>
        <dbReference type="ARBA" id="ARBA00023288"/>
    </source>
</evidence>
<accession>A6TUX3</accession>
<dbReference type="PROSITE" id="PS51257">
    <property type="entry name" value="PROKAR_LIPOPROTEIN"/>
    <property type="match status" value="1"/>
</dbReference>
<protein>
    <recommendedName>
        <fullName evidence="6">Lipoprotein</fullName>
    </recommendedName>
</protein>
<keyword evidence="5 6" id="KW-0449">Lipoprotein</keyword>
<keyword evidence="4" id="KW-0564">Palmitate</keyword>
<dbReference type="RefSeq" id="WP_012064946.1">
    <property type="nucleotide sequence ID" value="NC_009633.1"/>
</dbReference>
<dbReference type="KEGG" id="amt:Amet_3892"/>
<dbReference type="PANTHER" id="PTHR30429">
    <property type="entry name" value="D-METHIONINE-BINDING LIPOPROTEIN METQ"/>
    <property type="match status" value="1"/>
</dbReference>
<dbReference type="NCBIfam" id="TIGR00363">
    <property type="entry name" value="MetQ/NlpA family lipoprotein"/>
    <property type="match status" value="1"/>
</dbReference>
<dbReference type="InterPro" id="IPR004872">
    <property type="entry name" value="Lipoprotein_NlpA"/>
</dbReference>
<dbReference type="STRING" id="293826.Amet_3892"/>
<proteinExistence type="inferred from homology"/>
<dbReference type="Proteomes" id="UP000001572">
    <property type="component" value="Chromosome"/>
</dbReference>
<dbReference type="PIRSF" id="PIRSF002854">
    <property type="entry name" value="MetQ"/>
    <property type="match status" value="1"/>
</dbReference>
<dbReference type="OrthoDB" id="9812878at2"/>
<evidence type="ECO:0000313" key="9">
    <source>
        <dbReference type="Proteomes" id="UP000001572"/>
    </source>
</evidence>
<evidence type="ECO:0000313" key="8">
    <source>
        <dbReference type="EMBL" id="ABR49991.1"/>
    </source>
</evidence>
<gene>
    <name evidence="8" type="ordered locus">Amet_3892</name>
</gene>
<reference evidence="9" key="1">
    <citation type="journal article" date="2016" name="Genome Announc.">
        <title>Complete genome sequence of Alkaliphilus metalliredigens strain QYMF, an alkaliphilic and metal-reducing bacterium isolated from borax-contaminated leachate ponds.</title>
        <authorList>
            <person name="Hwang C."/>
            <person name="Copeland A."/>
            <person name="Lucas S."/>
            <person name="Lapidus A."/>
            <person name="Barry K."/>
            <person name="Detter J.C."/>
            <person name="Glavina Del Rio T."/>
            <person name="Hammon N."/>
            <person name="Israni S."/>
            <person name="Dalin E."/>
            <person name="Tice H."/>
            <person name="Pitluck S."/>
            <person name="Chertkov O."/>
            <person name="Brettin T."/>
            <person name="Bruce D."/>
            <person name="Han C."/>
            <person name="Schmutz J."/>
            <person name="Larimer F."/>
            <person name="Land M.L."/>
            <person name="Hauser L."/>
            <person name="Kyrpides N."/>
            <person name="Mikhailova N."/>
            <person name="Ye Q."/>
            <person name="Zhou J."/>
            <person name="Richardson P."/>
            <person name="Fields M.W."/>
        </authorList>
    </citation>
    <scope>NUCLEOTIDE SEQUENCE [LARGE SCALE GENOMIC DNA]</scope>
    <source>
        <strain evidence="9">QYMF</strain>
    </source>
</reference>
<dbReference type="Gene3D" id="3.40.190.10">
    <property type="entry name" value="Periplasmic binding protein-like II"/>
    <property type="match status" value="2"/>
</dbReference>
<name>A6TUX3_ALKMQ</name>
<keyword evidence="9" id="KW-1185">Reference proteome</keyword>
<keyword evidence="2" id="KW-0732">Signal</keyword>
<dbReference type="AlphaFoldDB" id="A6TUX3"/>
<comment type="subcellular location">
    <subcellularLocation>
        <location evidence="1">Membrane</location>
        <topology evidence="1">Lipid-anchor</topology>
    </subcellularLocation>
</comment>
<organism evidence="8 9">
    <name type="scientific">Alkaliphilus metalliredigens (strain QYMF)</name>
    <dbReference type="NCBI Taxonomy" id="293826"/>
    <lineage>
        <taxon>Bacteria</taxon>
        <taxon>Bacillati</taxon>
        <taxon>Bacillota</taxon>
        <taxon>Clostridia</taxon>
        <taxon>Peptostreptococcales</taxon>
        <taxon>Natronincolaceae</taxon>
        <taxon>Alkaliphilus</taxon>
    </lineage>
</organism>
<dbReference type="eggNOG" id="COG1464">
    <property type="taxonomic scope" value="Bacteria"/>
</dbReference>
<evidence type="ECO:0000256" key="3">
    <source>
        <dbReference type="ARBA" id="ARBA00023136"/>
    </source>
</evidence>
<evidence type="ECO:0000256" key="4">
    <source>
        <dbReference type="ARBA" id="ARBA00023139"/>
    </source>
</evidence>
<dbReference type="GO" id="GO:0016020">
    <property type="term" value="C:membrane"/>
    <property type="evidence" value="ECO:0007669"/>
    <property type="project" value="UniProtKB-SubCell"/>
</dbReference>
<evidence type="ECO:0000256" key="2">
    <source>
        <dbReference type="ARBA" id="ARBA00022729"/>
    </source>
</evidence>